<evidence type="ECO:0000313" key="8">
    <source>
        <dbReference type="Proteomes" id="UP001620626"/>
    </source>
</evidence>
<feature type="region of interest" description="Disordered" evidence="5">
    <location>
        <begin position="709"/>
        <end position="728"/>
    </location>
</feature>
<dbReference type="SUPFAM" id="SSF46565">
    <property type="entry name" value="Chaperone J-domain"/>
    <property type="match status" value="1"/>
</dbReference>
<keyword evidence="4" id="KW-0067">ATP-binding</keyword>
<dbReference type="InterPro" id="IPR027417">
    <property type="entry name" value="P-loop_NTPase"/>
</dbReference>
<protein>
    <recommendedName>
        <fullName evidence="6">J domain-containing protein</fullName>
    </recommendedName>
</protein>
<dbReference type="CDD" id="cd06257">
    <property type="entry name" value="DnaJ"/>
    <property type="match status" value="1"/>
</dbReference>
<proteinExistence type="predicted"/>
<dbReference type="InterPro" id="IPR047187">
    <property type="entry name" value="SF1_C_Upf1"/>
</dbReference>
<dbReference type="Proteomes" id="UP001620626">
    <property type="component" value="Unassembled WGS sequence"/>
</dbReference>
<reference evidence="7 8" key="1">
    <citation type="submission" date="2024-10" db="EMBL/GenBank/DDBJ databases">
        <authorList>
            <person name="Kim D."/>
        </authorList>
    </citation>
    <scope>NUCLEOTIDE SEQUENCE [LARGE SCALE GENOMIC DNA]</scope>
    <source>
        <strain evidence="7">BH-2024</strain>
    </source>
</reference>
<evidence type="ECO:0000256" key="3">
    <source>
        <dbReference type="ARBA" id="ARBA00022806"/>
    </source>
</evidence>
<dbReference type="Pfam" id="PF00226">
    <property type="entry name" value="DnaJ"/>
    <property type="match status" value="1"/>
</dbReference>
<gene>
    <name evidence="7" type="ORF">niasHT_020203</name>
</gene>
<evidence type="ECO:0000313" key="7">
    <source>
        <dbReference type="EMBL" id="KAL3097729.1"/>
    </source>
</evidence>
<accession>A0ABD2K4J0</accession>
<feature type="region of interest" description="Disordered" evidence="5">
    <location>
        <begin position="454"/>
        <end position="473"/>
    </location>
</feature>
<evidence type="ECO:0000259" key="6">
    <source>
        <dbReference type="PROSITE" id="PS50076"/>
    </source>
</evidence>
<dbReference type="PROSITE" id="PS50076">
    <property type="entry name" value="DNAJ_2"/>
    <property type="match status" value="1"/>
</dbReference>
<feature type="compositionally biased region" description="Low complexity" evidence="5">
    <location>
        <begin position="454"/>
        <end position="463"/>
    </location>
</feature>
<feature type="compositionally biased region" description="Polar residues" evidence="5">
    <location>
        <begin position="464"/>
        <end position="473"/>
    </location>
</feature>
<feature type="domain" description="J" evidence="6">
    <location>
        <begin position="814"/>
        <end position="869"/>
    </location>
</feature>
<sequence length="885" mass="98266">MPYRTVLPSGAALLVSEDSPPTRKRTSTATDKIGRTCWWTFDRHTSNSVSPSAFWQQASTLCFGGLKAISEGSPKGGIFESVFRHIDGIFSRFGDFYGFGVRVRETLDDRVVRTINCVQRFGGPKVRQISHCVKTVKSDISGDQRFGGFKGSWVILAHLVARLPKLEKVFVTGDRYQLGVHLQELPKILRKGFGLDSMVDQLVDSPNVVQNKLVTCYRMHPMLVECVSYASYEQHGERLGVGRSAEERSILTNSQFPLPMQNCPIVLMNVSGTCRQGVESFSLTNDVHTASAVQLVAALSGNLSRQDISIVVICLYLLQKDCIKSEFEDLGLNILVVSVDEYQAQEADITVVVTTRSSYREGNLSENSEFLTDSQRATVALSRARHGLFLIGDFAVLSVGEVWQRFIERASALTQIVGQSYIQLLRSGEFRRDRFGQLLDGEYRVVGDWAAGTSAASSTSTTTRQPTGETWRNWNVGRPLERKRLATEDIGPAPRRDENWRSTSWRQFTGTTFSRGGRGGSSTKCYNCGRTGHRTELSCPENKATYCVTSESGKATPGLITPWTHPSGICGTFPFPSRFRIPIPNASTSTAHGRATGSTGWFTFCELFINLGGRGTEKESTRSTTVNNLVVRSKSARGVKKGLCPPPLFPSILFRLLLFTQFAVTYALSHCPSLRRCAARFRRCADCHLLADEFVAALALRLAITDHHRRERGHQQQQTKSDGLAGGHSTGTPATVCLKGVSPSAFWQQASTLCFGGLKAISEGSPKGGIFESVFRHIDGIFSRFGDFYGFGVRVHEEFKIADEDLWLVYKMLRPYEWLCVPKNATHAEINKNYKKLSFATHPDQNNKCSDKLFTLITHAKEVLLRRPKYSGRVMGVLLQIMAPE</sequence>
<keyword evidence="1" id="KW-0547">Nucleotide-binding</keyword>
<evidence type="ECO:0000256" key="2">
    <source>
        <dbReference type="ARBA" id="ARBA00022801"/>
    </source>
</evidence>
<dbReference type="InterPro" id="IPR036869">
    <property type="entry name" value="J_dom_sf"/>
</dbReference>
<dbReference type="GO" id="GO:0004386">
    <property type="term" value="F:helicase activity"/>
    <property type="evidence" value="ECO:0007669"/>
    <property type="project" value="UniProtKB-KW"/>
</dbReference>
<dbReference type="InterPro" id="IPR001623">
    <property type="entry name" value="DnaJ_domain"/>
</dbReference>
<dbReference type="PANTHER" id="PTHR43788">
    <property type="entry name" value="DNA2/NAM7 HELICASE FAMILY MEMBER"/>
    <property type="match status" value="1"/>
</dbReference>
<evidence type="ECO:0000256" key="4">
    <source>
        <dbReference type="ARBA" id="ARBA00022840"/>
    </source>
</evidence>
<evidence type="ECO:0000256" key="5">
    <source>
        <dbReference type="SAM" id="MobiDB-lite"/>
    </source>
</evidence>
<dbReference type="InterPro" id="IPR041679">
    <property type="entry name" value="DNA2/NAM7-like_C"/>
</dbReference>
<dbReference type="EMBL" id="JBICBT010000833">
    <property type="protein sequence ID" value="KAL3097729.1"/>
    <property type="molecule type" value="Genomic_DNA"/>
</dbReference>
<keyword evidence="3" id="KW-0347">Helicase</keyword>
<organism evidence="7 8">
    <name type="scientific">Heterodera trifolii</name>
    <dbReference type="NCBI Taxonomy" id="157864"/>
    <lineage>
        <taxon>Eukaryota</taxon>
        <taxon>Metazoa</taxon>
        <taxon>Ecdysozoa</taxon>
        <taxon>Nematoda</taxon>
        <taxon>Chromadorea</taxon>
        <taxon>Rhabditida</taxon>
        <taxon>Tylenchina</taxon>
        <taxon>Tylenchomorpha</taxon>
        <taxon>Tylenchoidea</taxon>
        <taxon>Heteroderidae</taxon>
        <taxon>Heteroderinae</taxon>
        <taxon>Heterodera</taxon>
    </lineage>
</organism>
<evidence type="ECO:0000256" key="1">
    <source>
        <dbReference type="ARBA" id="ARBA00022741"/>
    </source>
</evidence>
<dbReference type="InterPro" id="IPR050534">
    <property type="entry name" value="Coronavir_polyprotein_1ab"/>
</dbReference>
<dbReference type="SUPFAM" id="SSF52540">
    <property type="entry name" value="P-loop containing nucleoside triphosphate hydrolases"/>
    <property type="match status" value="1"/>
</dbReference>
<dbReference type="AlphaFoldDB" id="A0ABD2K4J0"/>
<keyword evidence="8" id="KW-1185">Reference proteome</keyword>
<dbReference type="CDD" id="cd18808">
    <property type="entry name" value="SF1_C_Upf1"/>
    <property type="match status" value="1"/>
</dbReference>
<dbReference type="GO" id="GO:0016787">
    <property type="term" value="F:hydrolase activity"/>
    <property type="evidence" value="ECO:0007669"/>
    <property type="project" value="UniProtKB-KW"/>
</dbReference>
<dbReference type="Pfam" id="PF13087">
    <property type="entry name" value="AAA_12"/>
    <property type="match status" value="1"/>
</dbReference>
<comment type="caution">
    <text evidence="7">The sequence shown here is derived from an EMBL/GenBank/DDBJ whole genome shotgun (WGS) entry which is preliminary data.</text>
</comment>
<dbReference type="Gene3D" id="3.40.50.300">
    <property type="entry name" value="P-loop containing nucleotide triphosphate hydrolases"/>
    <property type="match status" value="1"/>
</dbReference>
<dbReference type="GO" id="GO:0005524">
    <property type="term" value="F:ATP binding"/>
    <property type="evidence" value="ECO:0007669"/>
    <property type="project" value="UniProtKB-KW"/>
</dbReference>
<dbReference type="Gene3D" id="1.10.287.110">
    <property type="entry name" value="DnaJ domain"/>
    <property type="match status" value="1"/>
</dbReference>
<dbReference type="SMART" id="SM00271">
    <property type="entry name" value="DnaJ"/>
    <property type="match status" value="1"/>
</dbReference>
<dbReference type="PANTHER" id="PTHR43788:SF16">
    <property type="entry name" value="HELICASE WITH ZINC FINGER 2"/>
    <property type="match status" value="1"/>
</dbReference>
<keyword evidence="2" id="KW-0378">Hydrolase</keyword>
<name>A0ABD2K4J0_9BILA</name>